<dbReference type="Pfam" id="PF03736">
    <property type="entry name" value="EPTP"/>
    <property type="match status" value="5"/>
</dbReference>
<dbReference type="STRING" id="51511.ENSCSAVP00000017231"/>
<keyword evidence="2" id="KW-0677">Repeat</keyword>
<dbReference type="PANTHER" id="PTHR15261:SF4">
    <property type="entry name" value="THROMBOSPONDIN-TYPE LAMININ G DOMAIN AND EAR REPEAT-CONTAINING PROTEIN"/>
    <property type="match status" value="1"/>
</dbReference>
<reference evidence="3" key="3">
    <citation type="submission" date="2025-09" db="UniProtKB">
        <authorList>
            <consortium name="Ensembl"/>
        </authorList>
    </citation>
    <scope>IDENTIFICATION</scope>
</reference>
<sequence>MYRKTEGDVTMCGGNEWMKIASTHPKLDYVTKHGDLMTQSKTLDFEIFEIPAQGLFLAAANQGRDRNMDSTIYKWSDTKRFLPYQNIETDTARHWKYFSIEYEHFLAVAIHEVGNAPGAVSAIYRWNNNRRKFVPHQFIRTFAARSFESFRIDDKHFIVVANHAGDNGQKENSWVYVWNPDHRAFIKYQAIQTIGAYDFQYFRIGADHFLAVANSFNGVTTKLHSVIYRWTQSNFVAFQYIETFCATDWEHFVISGRHFLAVANYYDNSPDHATYVINSFVFEYKAEIKQFVKTQDIPTQGARDIEYFEVGQDSFLIAASASDEQRDLQSVIYRWQGMEGFVKVHSLPCGPSADFESFRTNLGEYYLVSANVRSRSSAIMRLLTY</sequence>
<evidence type="ECO:0000313" key="4">
    <source>
        <dbReference type="Proteomes" id="UP000007875"/>
    </source>
</evidence>
<dbReference type="Ensembl" id="ENSCSAVT00000017419.1">
    <property type="protein sequence ID" value="ENSCSAVP00000017231.1"/>
    <property type="gene ID" value="ENSCSAVG00000010135.1"/>
</dbReference>
<proteinExistence type="predicted"/>
<dbReference type="AlphaFoldDB" id="H2ZI15"/>
<keyword evidence="1" id="KW-0732">Signal</keyword>
<keyword evidence="4" id="KW-1185">Reference proteome</keyword>
<dbReference type="Proteomes" id="UP000007875">
    <property type="component" value="Unassembled WGS sequence"/>
</dbReference>
<evidence type="ECO:0008006" key="5">
    <source>
        <dbReference type="Google" id="ProtNLM"/>
    </source>
</evidence>
<reference evidence="3" key="2">
    <citation type="submission" date="2025-08" db="UniProtKB">
        <authorList>
            <consortium name="Ensembl"/>
        </authorList>
    </citation>
    <scope>IDENTIFICATION</scope>
</reference>
<reference evidence="4" key="1">
    <citation type="submission" date="2003-08" db="EMBL/GenBank/DDBJ databases">
        <authorList>
            <person name="Birren B."/>
            <person name="Nusbaum C."/>
            <person name="Abebe A."/>
            <person name="Abouelleil A."/>
            <person name="Adekoya E."/>
            <person name="Ait-zahra M."/>
            <person name="Allen N."/>
            <person name="Allen T."/>
            <person name="An P."/>
            <person name="Anderson M."/>
            <person name="Anderson S."/>
            <person name="Arachchi H."/>
            <person name="Armbruster J."/>
            <person name="Bachantsang P."/>
            <person name="Baldwin J."/>
            <person name="Barry A."/>
            <person name="Bayul T."/>
            <person name="Blitshsteyn B."/>
            <person name="Bloom T."/>
            <person name="Blye J."/>
            <person name="Boguslavskiy L."/>
            <person name="Borowsky M."/>
            <person name="Boukhgalter B."/>
            <person name="Brunache A."/>
            <person name="Butler J."/>
            <person name="Calixte N."/>
            <person name="Calvo S."/>
            <person name="Camarata J."/>
            <person name="Campo K."/>
            <person name="Chang J."/>
            <person name="Cheshatsang Y."/>
            <person name="Citroen M."/>
            <person name="Collymore A."/>
            <person name="Considine T."/>
            <person name="Cook A."/>
            <person name="Cooke P."/>
            <person name="Corum B."/>
            <person name="Cuomo C."/>
            <person name="David R."/>
            <person name="Dawoe T."/>
            <person name="Degray S."/>
            <person name="Dodge S."/>
            <person name="Dooley K."/>
            <person name="Dorje P."/>
            <person name="Dorjee K."/>
            <person name="Dorris L."/>
            <person name="Duffey N."/>
            <person name="Dupes A."/>
            <person name="Elkins T."/>
            <person name="Engels R."/>
            <person name="Erickson J."/>
            <person name="Farina A."/>
            <person name="Faro S."/>
            <person name="Ferreira P."/>
            <person name="Fischer H."/>
            <person name="Fitzgerald M."/>
            <person name="Foley K."/>
            <person name="Gage D."/>
            <person name="Galagan J."/>
            <person name="Gearin G."/>
            <person name="Gnerre S."/>
            <person name="Gnirke A."/>
            <person name="Goyette A."/>
            <person name="Graham J."/>
            <person name="Grandbois E."/>
            <person name="Gyaltsen K."/>
            <person name="Hafez N."/>
            <person name="Hagopian D."/>
            <person name="Hagos B."/>
            <person name="Hall J."/>
            <person name="Hatcher B."/>
            <person name="Heller A."/>
            <person name="Higgins H."/>
            <person name="Honan T."/>
            <person name="Horn A."/>
            <person name="Houde N."/>
            <person name="Hughes L."/>
            <person name="Hulme W."/>
            <person name="Husby E."/>
            <person name="Iliev I."/>
            <person name="Jaffe D."/>
            <person name="Jones C."/>
            <person name="Kamal M."/>
            <person name="Kamat A."/>
            <person name="Kamvysselis M."/>
            <person name="Karlsson E."/>
            <person name="Kells C."/>
            <person name="Kieu A."/>
            <person name="Kisner P."/>
            <person name="Kodira C."/>
            <person name="Kulbokas E."/>
            <person name="Labutti K."/>
            <person name="Lama D."/>
            <person name="Landers T."/>
            <person name="Leger J."/>
            <person name="Levine S."/>
            <person name="Lewis D."/>
            <person name="Lewis T."/>
            <person name="Lindblad-toh K."/>
            <person name="Liu X."/>
            <person name="Lokyitsang T."/>
            <person name="Lokyitsang Y."/>
            <person name="Lucien O."/>
            <person name="Lui A."/>
            <person name="Ma L.J."/>
            <person name="Mabbitt R."/>
            <person name="Macdonald J."/>
            <person name="Maclean C."/>
            <person name="Major J."/>
            <person name="Manning J."/>
            <person name="Marabella R."/>
            <person name="Maru K."/>
            <person name="Matthews C."/>
            <person name="Mauceli E."/>
            <person name="Mccarthy M."/>
            <person name="Mcdonough S."/>
            <person name="Mcghee T."/>
            <person name="Meldrim J."/>
            <person name="Meneus L."/>
            <person name="Mesirov J."/>
            <person name="Mihalev A."/>
            <person name="Mihova T."/>
            <person name="Mikkelsen T."/>
            <person name="Mlenga V."/>
            <person name="Moru K."/>
            <person name="Mozes J."/>
            <person name="Mulrain L."/>
            <person name="Munson G."/>
            <person name="Naylor J."/>
            <person name="Newes C."/>
            <person name="Nguyen C."/>
            <person name="Nguyen N."/>
            <person name="Nguyen T."/>
            <person name="Nicol R."/>
            <person name="Nielsen C."/>
            <person name="Nizzari M."/>
            <person name="Norbu C."/>
            <person name="Norbu N."/>
            <person name="O'donnell P."/>
            <person name="Okoawo O."/>
            <person name="O'leary S."/>
            <person name="Omotosho B."/>
            <person name="O'neill K."/>
            <person name="Osman S."/>
            <person name="Parker S."/>
            <person name="Perrin D."/>
            <person name="Phunkhang P."/>
            <person name="Piqani B."/>
            <person name="Purcell S."/>
            <person name="Rachupka T."/>
            <person name="Ramasamy U."/>
            <person name="Rameau R."/>
            <person name="Ray V."/>
            <person name="Raymond C."/>
            <person name="Retta R."/>
            <person name="Richardson S."/>
            <person name="Rise C."/>
            <person name="Rodriguez J."/>
            <person name="Rogers J."/>
            <person name="Rogov P."/>
            <person name="Rutman M."/>
            <person name="Schupbach R."/>
            <person name="Seaman C."/>
            <person name="Settipalli S."/>
            <person name="Sharpe T."/>
            <person name="Sheridan J."/>
            <person name="Sherpa N."/>
            <person name="Shi J."/>
            <person name="Smirnov S."/>
            <person name="Smith C."/>
            <person name="Sougnez C."/>
            <person name="Spencer B."/>
            <person name="Stalker J."/>
            <person name="Stange-thomann N."/>
            <person name="Stavropoulos S."/>
            <person name="Stetson K."/>
            <person name="Stone C."/>
            <person name="Stone S."/>
            <person name="Stubbs M."/>
            <person name="Talamas J."/>
            <person name="Tchuinga P."/>
            <person name="Tenzing P."/>
            <person name="Tesfaye S."/>
            <person name="Theodore J."/>
            <person name="Thoulutsang Y."/>
            <person name="Topham K."/>
            <person name="Towey S."/>
            <person name="Tsamla T."/>
            <person name="Tsomo N."/>
            <person name="Vallee D."/>
            <person name="Vassiliev H."/>
            <person name="Venkataraman V."/>
            <person name="Vinson J."/>
            <person name="Vo A."/>
            <person name="Wade C."/>
            <person name="Wang S."/>
            <person name="Wangchuk T."/>
            <person name="Wangdi T."/>
            <person name="Whittaker C."/>
            <person name="Wilkinson J."/>
            <person name="Wu Y."/>
            <person name="Wyman D."/>
            <person name="Yadav S."/>
            <person name="Yang S."/>
            <person name="Yang X."/>
            <person name="Yeager S."/>
            <person name="Yee E."/>
            <person name="Young G."/>
            <person name="Zainoun J."/>
            <person name="Zembeck L."/>
            <person name="Zimmer A."/>
            <person name="Zody M."/>
            <person name="Lander E."/>
        </authorList>
    </citation>
    <scope>NUCLEOTIDE SEQUENCE [LARGE SCALE GENOMIC DNA]</scope>
</reference>
<dbReference type="HOGENOM" id="CLU_028578_1_0_1"/>
<dbReference type="GeneTree" id="ENSGT00510000047718"/>
<protein>
    <recommendedName>
        <fullName evidence="5">Thrombospondin-type laminin G domain and EAR repeat-containing protein</fullName>
    </recommendedName>
</protein>
<accession>H2ZI15</accession>
<organism evidence="3 4">
    <name type="scientific">Ciona savignyi</name>
    <name type="common">Pacific transparent sea squirt</name>
    <dbReference type="NCBI Taxonomy" id="51511"/>
    <lineage>
        <taxon>Eukaryota</taxon>
        <taxon>Metazoa</taxon>
        <taxon>Chordata</taxon>
        <taxon>Tunicata</taxon>
        <taxon>Ascidiacea</taxon>
        <taxon>Phlebobranchia</taxon>
        <taxon>Cionidae</taxon>
        <taxon>Ciona</taxon>
    </lineage>
</organism>
<dbReference type="InterPro" id="IPR005492">
    <property type="entry name" value="EPTP"/>
</dbReference>
<dbReference type="GO" id="GO:0007165">
    <property type="term" value="P:signal transduction"/>
    <property type="evidence" value="ECO:0007669"/>
    <property type="project" value="TreeGrafter"/>
</dbReference>
<dbReference type="eggNOG" id="KOG3544">
    <property type="taxonomic scope" value="Eukaryota"/>
</dbReference>
<dbReference type="OMA" id="HYLAYAN"/>
<dbReference type="PANTHER" id="PTHR15261">
    <property type="entry name" value="THROMBOSPONDIN-TYPE LAMININ G DOMAIN AND EAR REPEAT-CONTAINING"/>
    <property type="match status" value="1"/>
</dbReference>
<dbReference type="InterPro" id="IPR009039">
    <property type="entry name" value="EAR"/>
</dbReference>
<evidence type="ECO:0000256" key="2">
    <source>
        <dbReference type="ARBA" id="ARBA00022737"/>
    </source>
</evidence>
<dbReference type="PROSITE" id="PS50912">
    <property type="entry name" value="EAR"/>
    <property type="match status" value="5"/>
</dbReference>
<name>H2ZI15_CIOSA</name>
<evidence type="ECO:0000313" key="3">
    <source>
        <dbReference type="Ensembl" id="ENSCSAVP00000017231.1"/>
    </source>
</evidence>
<evidence type="ECO:0000256" key="1">
    <source>
        <dbReference type="ARBA" id="ARBA00022729"/>
    </source>
</evidence>
<dbReference type="InParanoid" id="H2ZI15"/>